<proteinExistence type="predicted"/>
<evidence type="ECO:0000313" key="1">
    <source>
        <dbReference type="EMBL" id="GAX59050.1"/>
    </source>
</evidence>
<sequence length="132" mass="12533">MADDGGEVGDGEQGGAVGVVAEEGEDVVVGGVAGDPGEAGGVGVALPECGFVAVDGVEVADEVAYAAVVGFGGVGGVQEPPVGAVGFGPFGALGEFLAHEEELFAGVGPHEAEVGAGGGALLPPVAGHFRHE</sequence>
<dbReference type="Proteomes" id="UP000217446">
    <property type="component" value="Unassembled WGS sequence"/>
</dbReference>
<accession>A0A286TT27</accession>
<evidence type="ECO:0000313" key="2">
    <source>
        <dbReference type="Proteomes" id="UP000217446"/>
    </source>
</evidence>
<dbReference type="EMBL" id="BDQI01000101">
    <property type="protein sequence ID" value="GAX59050.1"/>
    <property type="molecule type" value="Genomic_DNA"/>
</dbReference>
<reference evidence="2" key="1">
    <citation type="submission" date="2017-05" db="EMBL/GenBank/DDBJ databases">
        <title>Streptomyces olivochromogenes NBRC 3561 whole genome shotgun sequence.</title>
        <authorList>
            <person name="Dohra H."/>
            <person name="Kodani S."/>
        </authorList>
    </citation>
    <scope>NUCLEOTIDE SEQUENCE [LARGE SCALE GENOMIC DNA]</scope>
    <source>
        <strain evidence="2">NBRC 3561</strain>
    </source>
</reference>
<comment type="caution">
    <text evidence="1">The sequence shown here is derived from an EMBL/GenBank/DDBJ whole genome shotgun (WGS) entry which is preliminary data.</text>
</comment>
<dbReference type="AlphaFoldDB" id="A0A286TT27"/>
<gene>
    <name evidence="1" type="ORF">SO3561_10627</name>
</gene>
<protein>
    <submittedName>
        <fullName evidence="1">Uncharacterized protein</fullName>
    </submittedName>
</protein>
<name>A0A286TT27_STROL</name>
<keyword evidence="2" id="KW-1185">Reference proteome</keyword>
<organism evidence="1 2">
    <name type="scientific">Streptomyces olivochromogenes</name>
    <dbReference type="NCBI Taxonomy" id="1963"/>
    <lineage>
        <taxon>Bacteria</taxon>
        <taxon>Bacillati</taxon>
        <taxon>Actinomycetota</taxon>
        <taxon>Actinomycetes</taxon>
        <taxon>Kitasatosporales</taxon>
        <taxon>Streptomycetaceae</taxon>
        <taxon>Streptomyces</taxon>
    </lineage>
</organism>